<protein>
    <recommendedName>
        <fullName evidence="3">Cytochrome c1</fullName>
    </recommendedName>
</protein>
<feature type="binding site" description="covalent" evidence="13">
    <location>
        <position position="62"/>
    </location>
    <ligand>
        <name>heme c</name>
        <dbReference type="ChEBI" id="CHEBI:61717"/>
    </ligand>
</feature>
<evidence type="ECO:0000256" key="13">
    <source>
        <dbReference type="PIRSR" id="PIRSR602326-1"/>
    </source>
</evidence>
<dbReference type="InterPro" id="IPR002326">
    <property type="entry name" value="Cyt_c1"/>
</dbReference>
<keyword evidence="10 14" id="KW-1133">Transmembrane helix</keyword>
<feature type="chain" id="PRO_5032829235" description="Cytochrome c1" evidence="15">
    <location>
        <begin position="26"/>
        <end position="256"/>
    </location>
</feature>
<evidence type="ECO:0000256" key="15">
    <source>
        <dbReference type="SAM" id="SignalP"/>
    </source>
</evidence>
<comment type="caution">
    <text evidence="17">The sequence shown here is derived from an EMBL/GenBank/DDBJ whole genome shotgun (WGS) entry which is preliminary data.</text>
</comment>
<feature type="binding site" description="covalent" evidence="13">
    <location>
        <position position="66"/>
    </location>
    <ligand>
        <name>heme c</name>
        <dbReference type="ChEBI" id="CHEBI:61717"/>
    </ligand>
</feature>
<evidence type="ECO:0000256" key="5">
    <source>
        <dbReference type="ARBA" id="ARBA00022617"/>
    </source>
</evidence>
<feature type="transmembrane region" description="Helical" evidence="14">
    <location>
        <begin position="229"/>
        <end position="247"/>
    </location>
</feature>
<dbReference type="InterPro" id="IPR009056">
    <property type="entry name" value="Cyt_c-like_dom"/>
</dbReference>
<name>A0A840Y212_9PROT</name>
<comment type="cofactor">
    <cofactor evidence="13">
        <name>heme c</name>
        <dbReference type="ChEBI" id="CHEBI:61717"/>
    </cofactor>
    <text evidence="13">Binds 1 heme c group covalently per subunit.</text>
</comment>
<evidence type="ECO:0000313" key="18">
    <source>
        <dbReference type="Proteomes" id="UP000562254"/>
    </source>
</evidence>
<dbReference type="InterPro" id="IPR021157">
    <property type="entry name" value="Cyt_c1_TM_anchor_C"/>
</dbReference>
<feature type="signal peptide" evidence="15">
    <location>
        <begin position="1"/>
        <end position="25"/>
    </location>
</feature>
<feature type="binding site" description="covalent" evidence="13">
    <location>
        <position position="185"/>
    </location>
    <ligand>
        <name>heme c</name>
        <dbReference type="ChEBI" id="CHEBI:61717"/>
    </ligand>
</feature>
<evidence type="ECO:0000256" key="10">
    <source>
        <dbReference type="ARBA" id="ARBA00022989"/>
    </source>
</evidence>
<dbReference type="AlphaFoldDB" id="A0A840Y212"/>
<dbReference type="PROSITE" id="PS51007">
    <property type="entry name" value="CYTC"/>
    <property type="match status" value="1"/>
</dbReference>
<comment type="subcellular location">
    <subcellularLocation>
        <location evidence="1">Membrane</location>
    </subcellularLocation>
</comment>
<evidence type="ECO:0000259" key="16">
    <source>
        <dbReference type="PROSITE" id="PS51007"/>
    </source>
</evidence>
<dbReference type="Gene3D" id="1.10.760.10">
    <property type="entry name" value="Cytochrome c-like domain"/>
    <property type="match status" value="1"/>
</dbReference>
<dbReference type="SUPFAM" id="SSF81496">
    <property type="entry name" value="Cytochrome c1 subunit of cytochrome bc1 complex (Ubiquinol-cytochrome c reductase), transmembrane anchor"/>
    <property type="match status" value="1"/>
</dbReference>
<sequence length="256" mass="28038">MVRNTLKAFALLGGLLAASAAPALAAGPTVPIPDTRFSFDGIFGTYDRASAQRGFQVYKEVCAACHAMRLLSYRNLRELGFTEQQVAAIASQFQVMDGPNDEGQMFERPARASDRFRSPFPNQQAARAANNGAYPVDLSVITKARIGGADYIYALLTGYQDPPPGVTLMDGMHFNRYFPGQQIAMARPLNPDQVEYADGTPATIEQMARDVTTFLAWAAEPELEQRRAMGVKVIIFLTILAGLVYAVKRKVWADAH</sequence>
<keyword evidence="4" id="KW-0813">Transport</keyword>
<dbReference type="GO" id="GO:0009055">
    <property type="term" value="F:electron transfer activity"/>
    <property type="evidence" value="ECO:0007669"/>
    <property type="project" value="InterPro"/>
</dbReference>
<gene>
    <name evidence="17" type="ORF">FHS88_000024</name>
</gene>
<dbReference type="InterPro" id="IPR036909">
    <property type="entry name" value="Cyt_c-like_dom_sf"/>
</dbReference>
<evidence type="ECO:0000256" key="11">
    <source>
        <dbReference type="ARBA" id="ARBA00023004"/>
    </source>
</evidence>
<dbReference type="RefSeq" id="WP_184480007.1">
    <property type="nucleotide sequence ID" value="NZ_JAAEDJ010000074.1"/>
</dbReference>
<keyword evidence="6" id="KW-0679">Respiratory chain</keyword>
<keyword evidence="18" id="KW-1185">Reference proteome</keyword>
<dbReference type="EMBL" id="JACIJE010000001">
    <property type="protein sequence ID" value="MBB5687914.1"/>
    <property type="molecule type" value="Genomic_DNA"/>
</dbReference>
<dbReference type="GO" id="GO:0016020">
    <property type="term" value="C:membrane"/>
    <property type="evidence" value="ECO:0007669"/>
    <property type="project" value="UniProtKB-SubCell"/>
</dbReference>
<feature type="binding site" description="covalent" evidence="13">
    <location>
        <position position="65"/>
    </location>
    <ligand>
        <name>heme c</name>
        <dbReference type="ChEBI" id="CHEBI:61717"/>
    </ligand>
</feature>
<keyword evidence="9" id="KW-0249">Electron transport</keyword>
<evidence type="ECO:0000256" key="12">
    <source>
        <dbReference type="ARBA" id="ARBA00023136"/>
    </source>
</evidence>
<feature type="domain" description="Cytochrome c" evidence="16">
    <location>
        <begin position="49"/>
        <end position="201"/>
    </location>
</feature>
<dbReference type="GO" id="GO:0020037">
    <property type="term" value="F:heme binding"/>
    <property type="evidence" value="ECO:0007669"/>
    <property type="project" value="InterPro"/>
</dbReference>
<dbReference type="SUPFAM" id="SSF46626">
    <property type="entry name" value="Cytochrome c"/>
    <property type="match status" value="1"/>
</dbReference>
<keyword evidence="7 14" id="KW-0812">Transmembrane</keyword>
<evidence type="ECO:0000256" key="4">
    <source>
        <dbReference type="ARBA" id="ARBA00022448"/>
    </source>
</evidence>
<evidence type="ECO:0000256" key="3">
    <source>
        <dbReference type="ARBA" id="ARBA00016165"/>
    </source>
</evidence>
<evidence type="ECO:0000256" key="14">
    <source>
        <dbReference type="SAM" id="Phobius"/>
    </source>
</evidence>
<organism evidence="17 18">
    <name type="scientific">Neoroseomonas alkaliterrae</name>
    <dbReference type="NCBI Taxonomy" id="1452450"/>
    <lineage>
        <taxon>Bacteria</taxon>
        <taxon>Pseudomonadati</taxon>
        <taxon>Pseudomonadota</taxon>
        <taxon>Alphaproteobacteria</taxon>
        <taxon>Acetobacterales</taxon>
        <taxon>Acetobacteraceae</taxon>
        <taxon>Neoroseomonas</taxon>
    </lineage>
</organism>
<dbReference type="PANTHER" id="PTHR10266:SF3">
    <property type="entry name" value="CYTOCHROME C1, HEME PROTEIN, MITOCHONDRIAL"/>
    <property type="match status" value="1"/>
</dbReference>
<dbReference type="Gene3D" id="1.20.5.100">
    <property type="entry name" value="Cytochrome c1, transmembrane anchor, C-terminal"/>
    <property type="match status" value="1"/>
</dbReference>
<evidence type="ECO:0000313" key="17">
    <source>
        <dbReference type="EMBL" id="MBB5687914.1"/>
    </source>
</evidence>
<evidence type="ECO:0000256" key="7">
    <source>
        <dbReference type="ARBA" id="ARBA00022692"/>
    </source>
</evidence>
<dbReference type="Proteomes" id="UP000562254">
    <property type="component" value="Unassembled WGS sequence"/>
</dbReference>
<evidence type="ECO:0000256" key="1">
    <source>
        <dbReference type="ARBA" id="ARBA00004370"/>
    </source>
</evidence>
<dbReference type="GO" id="GO:0046872">
    <property type="term" value="F:metal ion binding"/>
    <property type="evidence" value="ECO:0007669"/>
    <property type="project" value="UniProtKB-KW"/>
</dbReference>
<reference evidence="17 18" key="1">
    <citation type="submission" date="2020-08" db="EMBL/GenBank/DDBJ databases">
        <title>Genomic Encyclopedia of Type Strains, Phase IV (KMG-IV): sequencing the most valuable type-strain genomes for metagenomic binning, comparative biology and taxonomic classification.</title>
        <authorList>
            <person name="Goeker M."/>
        </authorList>
    </citation>
    <scope>NUCLEOTIDE SEQUENCE [LARGE SCALE GENOMIC DNA]</scope>
    <source>
        <strain evidence="17 18">DSM 25895</strain>
    </source>
</reference>
<dbReference type="Pfam" id="PF02167">
    <property type="entry name" value="Cytochrom_C1"/>
    <property type="match status" value="1"/>
</dbReference>
<evidence type="ECO:0000256" key="9">
    <source>
        <dbReference type="ARBA" id="ARBA00022982"/>
    </source>
</evidence>
<accession>A0A840Y212</accession>
<dbReference type="PANTHER" id="PTHR10266">
    <property type="entry name" value="CYTOCHROME C1"/>
    <property type="match status" value="1"/>
</dbReference>
<keyword evidence="8 13" id="KW-0479">Metal-binding</keyword>
<proteinExistence type="inferred from homology"/>
<evidence type="ECO:0000256" key="2">
    <source>
        <dbReference type="ARBA" id="ARBA00006488"/>
    </source>
</evidence>
<keyword evidence="12 14" id="KW-0472">Membrane</keyword>
<dbReference type="FunFam" id="1.10.760.10:FF:000011">
    <property type="entry name" value="Cytochrome c1, putative"/>
    <property type="match status" value="1"/>
</dbReference>
<evidence type="ECO:0000256" key="6">
    <source>
        <dbReference type="ARBA" id="ARBA00022660"/>
    </source>
</evidence>
<keyword evidence="5 13" id="KW-0349">Heme</keyword>
<keyword evidence="15" id="KW-0732">Signal</keyword>
<keyword evidence="11 13" id="KW-0408">Iron</keyword>
<evidence type="ECO:0000256" key="8">
    <source>
        <dbReference type="ARBA" id="ARBA00022723"/>
    </source>
</evidence>
<comment type="similarity">
    <text evidence="2">Belongs to the cytochrome c family.</text>
</comment>
<dbReference type="PRINTS" id="PR00603">
    <property type="entry name" value="CYTOCHROMEC1"/>
</dbReference>